<evidence type="ECO:0000313" key="4">
    <source>
        <dbReference type="Proteomes" id="UP000706525"/>
    </source>
</evidence>
<dbReference type="EMBL" id="CAJZAG010000003">
    <property type="protein sequence ID" value="CAG9169415.1"/>
    <property type="molecule type" value="Genomic_DNA"/>
</dbReference>
<dbReference type="Gene3D" id="3.10.490.10">
    <property type="entry name" value="Gamma-glutamyl cyclotransferase-like"/>
    <property type="match status" value="1"/>
</dbReference>
<keyword evidence="4" id="KW-1185">Reference proteome</keyword>
<organism evidence="3 4">
    <name type="scientific">Cupriavidus pampae</name>
    <dbReference type="NCBI Taxonomy" id="659251"/>
    <lineage>
        <taxon>Bacteria</taxon>
        <taxon>Pseudomonadati</taxon>
        <taxon>Pseudomonadota</taxon>
        <taxon>Betaproteobacteria</taxon>
        <taxon>Burkholderiales</taxon>
        <taxon>Burkholderiaceae</taxon>
        <taxon>Cupriavidus</taxon>
    </lineage>
</organism>
<dbReference type="PANTHER" id="PTHR12192:SF2">
    <property type="entry name" value="GLUTATHIONE-SPECIFIC GAMMA-GLUTAMYLCYCLOTRANSFERASE 2"/>
    <property type="match status" value="1"/>
</dbReference>
<dbReference type="PANTHER" id="PTHR12192">
    <property type="entry name" value="CATION TRANSPORT PROTEIN CHAC-RELATED"/>
    <property type="match status" value="1"/>
</dbReference>
<evidence type="ECO:0000256" key="2">
    <source>
        <dbReference type="ARBA" id="ARBA00023239"/>
    </source>
</evidence>
<protein>
    <recommendedName>
        <fullName evidence="1">glutathione-specific gamma-glutamylcyclotransferase</fullName>
        <ecNumber evidence="1">4.3.2.7</ecNumber>
    </recommendedName>
</protein>
<name>A0ABM8WPQ6_9BURK</name>
<dbReference type="Proteomes" id="UP000706525">
    <property type="component" value="Unassembled WGS sequence"/>
</dbReference>
<dbReference type="CDD" id="cd06661">
    <property type="entry name" value="GGCT_like"/>
    <property type="match status" value="1"/>
</dbReference>
<evidence type="ECO:0000256" key="1">
    <source>
        <dbReference type="ARBA" id="ARBA00012344"/>
    </source>
</evidence>
<evidence type="ECO:0000313" key="3">
    <source>
        <dbReference type="EMBL" id="CAG9169415.1"/>
    </source>
</evidence>
<dbReference type="EC" id="4.3.2.7" evidence="1"/>
<sequence length="270" mass="29692">MLARMAITRQDLESDRLRASLCSTPVASSLLTEDAMERSLRCALAERADADGPDGDSGDVWIFGYGSLIWNPMVVHTDCRVASVHGYHRGFYLYSRINRGTWDHPGLVLGLDRGGSCTGMAFRIPKNVIEQEFRVLWRREMMTGAYHPRWLRLKFGDGDGANPTPRRALAFVMNRGHNGYAGRLPDADVVSCLRHACGVYGPARDYLQQTLLGLATHGVGDPYLARLWHQLQERDAREGHAGSVGSQPTPCAAVDADTAVASTMAPHETV</sequence>
<dbReference type="Pfam" id="PF04752">
    <property type="entry name" value="ChaC"/>
    <property type="match status" value="1"/>
</dbReference>
<dbReference type="InterPro" id="IPR006840">
    <property type="entry name" value="ChaC"/>
</dbReference>
<keyword evidence="2" id="KW-0456">Lyase</keyword>
<accession>A0ABM8WPQ6</accession>
<reference evidence="3 4" key="1">
    <citation type="submission" date="2021-08" db="EMBL/GenBank/DDBJ databases">
        <authorList>
            <person name="Peeters C."/>
        </authorList>
    </citation>
    <scope>NUCLEOTIDE SEQUENCE [LARGE SCALE GENOMIC DNA]</scope>
    <source>
        <strain evidence="3 4">LMG 32289</strain>
    </source>
</reference>
<dbReference type="SUPFAM" id="SSF110857">
    <property type="entry name" value="Gamma-glutamyl cyclotransferase-like"/>
    <property type="match status" value="1"/>
</dbReference>
<comment type="caution">
    <text evidence="3">The sequence shown here is derived from an EMBL/GenBank/DDBJ whole genome shotgun (WGS) entry which is preliminary data.</text>
</comment>
<dbReference type="InterPro" id="IPR036568">
    <property type="entry name" value="GGCT-like_sf"/>
</dbReference>
<gene>
    <name evidence="3" type="ORF">LMG32289_01656</name>
</gene>
<proteinExistence type="predicted"/>
<dbReference type="InterPro" id="IPR013024">
    <property type="entry name" value="GGCT-like"/>
</dbReference>